<dbReference type="GO" id="GO:0019432">
    <property type="term" value="P:triglyceride biosynthetic process"/>
    <property type="evidence" value="ECO:0007669"/>
    <property type="project" value="UniProtKB-UniPathway"/>
</dbReference>
<dbReference type="EC" id="2.3.1.20" evidence="4"/>
<dbReference type="NCBIfam" id="TIGR02946">
    <property type="entry name" value="acyl_WS_DGAT"/>
    <property type="match status" value="1"/>
</dbReference>
<dbReference type="UniPathway" id="UPA00282"/>
<evidence type="ECO:0000259" key="12">
    <source>
        <dbReference type="Pfam" id="PF06974"/>
    </source>
</evidence>
<dbReference type="PANTHER" id="PTHR31650">
    <property type="entry name" value="O-ACYLTRANSFERASE (WSD1-LIKE) FAMILY PROTEIN"/>
    <property type="match status" value="1"/>
</dbReference>
<organism evidence="13 14">
    <name type="scientific">Paraglaciecola arctica BSs20135</name>
    <dbReference type="NCBI Taxonomy" id="493475"/>
    <lineage>
        <taxon>Bacteria</taxon>
        <taxon>Pseudomonadati</taxon>
        <taxon>Pseudomonadota</taxon>
        <taxon>Gammaproteobacteria</taxon>
        <taxon>Alteromonadales</taxon>
        <taxon>Alteromonadaceae</taxon>
        <taxon>Paraglaciecola</taxon>
    </lineage>
</organism>
<reference evidence="13 14" key="1">
    <citation type="journal article" date="2017" name="Antonie Van Leeuwenhoek">
        <title>Rhizobium rhizosphaerae sp. nov., a novel species isolated from rice rhizosphere.</title>
        <authorList>
            <person name="Zhao J.J."/>
            <person name="Zhang J."/>
            <person name="Zhang R.J."/>
            <person name="Zhang C.W."/>
            <person name="Yin H.Q."/>
            <person name="Zhang X.X."/>
        </authorList>
    </citation>
    <scope>NUCLEOTIDE SEQUENCE [LARGE SCALE GENOMIC DNA]</scope>
    <source>
        <strain evidence="13 14">BSs20135</strain>
    </source>
</reference>
<protein>
    <recommendedName>
        <fullName evidence="4">diacylglycerol O-acyltransferase</fullName>
        <ecNumber evidence="4">2.3.1.20</ecNumber>
    </recommendedName>
</protein>
<dbReference type="Proteomes" id="UP000006327">
    <property type="component" value="Unassembled WGS sequence"/>
</dbReference>
<keyword evidence="7" id="KW-0319">Glycerol metabolism</keyword>
<sequence>MDHLSGLDAAFLHLESPETPMHVGGLSIMELPADYSGDFMEDVRTHIQNRMHMAPIFQRKLINMPFDIANPIWVMDEALDIDYHIRHVIVPPPATRATVDKLVARLHSSLLDRSRPLWEMHILDGLPVPADLPEGTRYVGLYSKMHHAALDGMGGQVLMEAIMDVSAVPRAAKKRLRRRESARADNYGIAELTVSGVMHNVSQSIKLTKNLPKLTLKAFDMFKPAKNPDGHNVEKMNWLAPKTPLNAAITNQRSFARFSIPYADSKKIAKLNNVSLNDVVMAISAEGMLRYFKDEGFFPDAPLLAAIPVSVRPEGNTELSNQVSIARMSLATTIKDPLERLQAINASSSHTKSLMSGVKAIMPTDFPSIGAPWLMSSLASTLTRTRVVNAVPPFANVLISNVPGPNITLYFAGAKQISTFPVSIPYHGMGLNITLQSYNGWLDFGLISCQKLMPDIHELAQHMTDAHKELLALSESAHPGTTEKVTEKVPENVTEIVAKKAPKTATKTATNKN</sequence>
<evidence type="ECO:0000256" key="5">
    <source>
        <dbReference type="ARBA" id="ARBA00022516"/>
    </source>
</evidence>
<dbReference type="STRING" id="493475.GARC_4311"/>
<accession>K6YWZ1</accession>
<dbReference type="GO" id="GO:0001666">
    <property type="term" value="P:response to hypoxia"/>
    <property type="evidence" value="ECO:0007669"/>
    <property type="project" value="TreeGrafter"/>
</dbReference>
<keyword evidence="9 13" id="KW-0012">Acyltransferase</keyword>
<feature type="domain" description="O-acyltransferase WSD1 C-terminal" evidence="12">
    <location>
        <begin position="320"/>
        <end position="470"/>
    </location>
</feature>
<dbReference type="InterPro" id="IPR014292">
    <property type="entry name" value="Acyl_transf_WS/DGAT"/>
</dbReference>
<evidence type="ECO:0000256" key="7">
    <source>
        <dbReference type="ARBA" id="ARBA00022798"/>
    </source>
</evidence>
<comment type="pathway">
    <text evidence="2">Lipid metabolism.</text>
</comment>
<name>K6YWZ1_9ALTE</name>
<dbReference type="GO" id="GO:0071731">
    <property type="term" value="P:response to nitric oxide"/>
    <property type="evidence" value="ECO:0007669"/>
    <property type="project" value="TreeGrafter"/>
</dbReference>
<evidence type="ECO:0000256" key="8">
    <source>
        <dbReference type="ARBA" id="ARBA00023098"/>
    </source>
</evidence>
<evidence type="ECO:0000256" key="6">
    <source>
        <dbReference type="ARBA" id="ARBA00022679"/>
    </source>
</evidence>
<evidence type="ECO:0000256" key="1">
    <source>
        <dbReference type="ARBA" id="ARBA00004771"/>
    </source>
</evidence>
<evidence type="ECO:0000256" key="10">
    <source>
        <dbReference type="ARBA" id="ARBA00048109"/>
    </source>
</evidence>
<evidence type="ECO:0000313" key="14">
    <source>
        <dbReference type="Proteomes" id="UP000006327"/>
    </source>
</evidence>
<evidence type="ECO:0000256" key="2">
    <source>
        <dbReference type="ARBA" id="ARBA00005189"/>
    </source>
</evidence>
<dbReference type="GO" id="GO:0006071">
    <property type="term" value="P:glycerol metabolic process"/>
    <property type="evidence" value="ECO:0007669"/>
    <property type="project" value="UniProtKB-KW"/>
</dbReference>
<dbReference type="GO" id="GO:0004144">
    <property type="term" value="F:diacylglycerol O-acyltransferase activity"/>
    <property type="evidence" value="ECO:0007669"/>
    <property type="project" value="UniProtKB-EC"/>
</dbReference>
<proteinExistence type="inferred from homology"/>
<keyword evidence="6 13" id="KW-0808">Transferase</keyword>
<dbReference type="EMBL" id="BAEO01000062">
    <property type="protein sequence ID" value="GAC21253.1"/>
    <property type="molecule type" value="Genomic_DNA"/>
</dbReference>
<dbReference type="AlphaFoldDB" id="K6YWZ1"/>
<comment type="catalytic activity">
    <reaction evidence="10">
        <text>an acyl-CoA + a 1,2-diacyl-sn-glycerol = a triacyl-sn-glycerol + CoA</text>
        <dbReference type="Rhea" id="RHEA:10868"/>
        <dbReference type="ChEBI" id="CHEBI:17815"/>
        <dbReference type="ChEBI" id="CHEBI:57287"/>
        <dbReference type="ChEBI" id="CHEBI:58342"/>
        <dbReference type="ChEBI" id="CHEBI:64615"/>
        <dbReference type="EC" id="2.3.1.20"/>
    </reaction>
</comment>
<evidence type="ECO:0000256" key="3">
    <source>
        <dbReference type="ARBA" id="ARBA00009587"/>
    </source>
</evidence>
<comment type="caution">
    <text evidence="13">The sequence shown here is derived from an EMBL/GenBank/DDBJ whole genome shotgun (WGS) entry which is preliminary data.</text>
</comment>
<dbReference type="GO" id="GO:0005886">
    <property type="term" value="C:plasma membrane"/>
    <property type="evidence" value="ECO:0007669"/>
    <property type="project" value="TreeGrafter"/>
</dbReference>
<keyword evidence="8" id="KW-0443">Lipid metabolism</keyword>
<dbReference type="OrthoDB" id="9810950at2"/>
<evidence type="ECO:0000259" key="11">
    <source>
        <dbReference type="Pfam" id="PF03007"/>
    </source>
</evidence>
<dbReference type="InterPro" id="IPR004255">
    <property type="entry name" value="O-acyltransferase_WSD1_N"/>
</dbReference>
<keyword evidence="14" id="KW-1185">Reference proteome</keyword>
<dbReference type="RefSeq" id="WP_007623987.1">
    <property type="nucleotide sequence ID" value="NZ_BAEO01000062.1"/>
</dbReference>
<feature type="domain" description="O-acyltransferase WSD1-like N-terminal" evidence="11">
    <location>
        <begin position="4"/>
        <end position="280"/>
    </location>
</feature>
<dbReference type="eggNOG" id="COG1020">
    <property type="taxonomic scope" value="Bacteria"/>
</dbReference>
<evidence type="ECO:0000256" key="4">
    <source>
        <dbReference type="ARBA" id="ARBA00013244"/>
    </source>
</evidence>
<dbReference type="GO" id="GO:0051701">
    <property type="term" value="P:biological process involved in interaction with host"/>
    <property type="evidence" value="ECO:0007669"/>
    <property type="project" value="TreeGrafter"/>
</dbReference>
<keyword evidence="5" id="KW-0444">Lipid biosynthesis</keyword>
<evidence type="ECO:0000313" key="13">
    <source>
        <dbReference type="EMBL" id="GAC21253.1"/>
    </source>
</evidence>
<comment type="similarity">
    <text evidence="3">Belongs to the long-chain O-acyltransferase family.</text>
</comment>
<gene>
    <name evidence="13" type="ORF">GARC_4311</name>
</gene>
<dbReference type="Pfam" id="PF03007">
    <property type="entry name" value="WS_DGAT_cat"/>
    <property type="match status" value="1"/>
</dbReference>
<comment type="pathway">
    <text evidence="1">Glycerolipid metabolism; triacylglycerol biosynthesis.</text>
</comment>
<evidence type="ECO:0000256" key="9">
    <source>
        <dbReference type="ARBA" id="ARBA00023315"/>
    </source>
</evidence>
<dbReference type="Pfam" id="PF06974">
    <property type="entry name" value="WS_DGAT_C"/>
    <property type="match status" value="1"/>
</dbReference>
<dbReference type="PANTHER" id="PTHR31650:SF1">
    <property type="entry name" value="WAX ESTER SYNTHASE_DIACYLGLYCEROL ACYLTRANSFERASE 4-RELATED"/>
    <property type="match status" value="1"/>
</dbReference>
<dbReference type="InterPro" id="IPR045034">
    <property type="entry name" value="O-acyltransferase_WSD1-like"/>
</dbReference>
<dbReference type="InterPro" id="IPR009721">
    <property type="entry name" value="O-acyltransferase_WSD1_C"/>
</dbReference>